<evidence type="ECO:0000313" key="4">
    <source>
        <dbReference type="Proteomes" id="UP000603865"/>
    </source>
</evidence>
<dbReference type="Pfam" id="PF00072">
    <property type="entry name" value="Response_reg"/>
    <property type="match status" value="1"/>
</dbReference>
<reference evidence="3" key="1">
    <citation type="journal article" date="2014" name="Int. J. Syst. Evol. Microbiol.">
        <title>Complete genome sequence of Corynebacterium casei LMG S-19264T (=DSM 44701T), isolated from a smear-ripened cheese.</title>
        <authorList>
            <consortium name="US DOE Joint Genome Institute (JGI-PGF)"/>
            <person name="Walter F."/>
            <person name="Albersmeier A."/>
            <person name="Kalinowski J."/>
            <person name="Ruckert C."/>
        </authorList>
    </citation>
    <scope>NUCLEOTIDE SEQUENCE</scope>
    <source>
        <strain evidence="3">JCM 31311</strain>
    </source>
</reference>
<dbReference type="GO" id="GO:0000160">
    <property type="term" value="P:phosphorelay signal transduction system"/>
    <property type="evidence" value="ECO:0007669"/>
    <property type="project" value="InterPro"/>
</dbReference>
<dbReference type="PANTHER" id="PTHR44520">
    <property type="entry name" value="RESPONSE REGULATOR RCP1-RELATED"/>
    <property type="match status" value="1"/>
</dbReference>
<keyword evidence="4" id="KW-1185">Reference proteome</keyword>
<dbReference type="PROSITE" id="PS50110">
    <property type="entry name" value="RESPONSE_REGULATORY"/>
    <property type="match status" value="1"/>
</dbReference>
<dbReference type="InterPro" id="IPR001789">
    <property type="entry name" value="Sig_transdc_resp-reg_receiver"/>
</dbReference>
<dbReference type="SMART" id="SM00448">
    <property type="entry name" value="REC"/>
    <property type="match status" value="1"/>
</dbReference>
<feature type="modified residue" description="4-aspartylphosphate" evidence="1">
    <location>
        <position position="66"/>
    </location>
</feature>
<feature type="domain" description="Response regulatory" evidence="2">
    <location>
        <begin position="8"/>
        <end position="133"/>
    </location>
</feature>
<gene>
    <name evidence="3" type="ORF">GCM10008957_56810</name>
</gene>
<reference evidence="3" key="2">
    <citation type="submission" date="2020-09" db="EMBL/GenBank/DDBJ databases">
        <authorList>
            <person name="Sun Q."/>
            <person name="Ohkuma M."/>
        </authorList>
    </citation>
    <scope>NUCLEOTIDE SEQUENCE</scope>
    <source>
        <strain evidence="3">JCM 31311</strain>
    </source>
</reference>
<dbReference type="Gene3D" id="3.40.50.2300">
    <property type="match status" value="1"/>
</dbReference>
<organism evidence="3 4">
    <name type="scientific">Deinococcus ruber</name>
    <dbReference type="NCBI Taxonomy" id="1848197"/>
    <lineage>
        <taxon>Bacteria</taxon>
        <taxon>Thermotogati</taxon>
        <taxon>Deinococcota</taxon>
        <taxon>Deinococci</taxon>
        <taxon>Deinococcales</taxon>
        <taxon>Deinococcaceae</taxon>
        <taxon>Deinococcus</taxon>
    </lineage>
</organism>
<dbReference type="PANTHER" id="PTHR44520:SF2">
    <property type="entry name" value="RESPONSE REGULATOR RCP1"/>
    <property type="match status" value="1"/>
</dbReference>
<evidence type="ECO:0000313" key="3">
    <source>
        <dbReference type="EMBL" id="GGR41656.1"/>
    </source>
</evidence>
<proteinExistence type="predicted"/>
<dbReference type="InterPro" id="IPR011006">
    <property type="entry name" value="CheY-like_superfamily"/>
</dbReference>
<dbReference type="InterPro" id="IPR052893">
    <property type="entry name" value="TCS_response_regulator"/>
</dbReference>
<evidence type="ECO:0000256" key="1">
    <source>
        <dbReference type="PROSITE-ProRule" id="PRU00169"/>
    </source>
</evidence>
<protein>
    <submittedName>
        <fullName evidence="3">Response regulator</fullName>
    </submittedName>
</protein>
<comment type="caution">
    <text evidence="3">The sequence shown here is derived from an EMBL/GenBank/DDBJ whole genome shotgun (WGS) entry which is preliminary data.</text>
</comment>
<sequence>MTKASPFRLLLIDDDPADVLFFREALEDISPEVEFHHVADGQQALNLLLQGVESARKSHPHLILVDINMPVLGGHAFLQQTKAHPTLRSIPVLMLSTSDQADDIQRAYQGQVNGYLVKPSQYSEYRQLVLTLLEYWRGTVRLPPVEYTTP</sequence>
<dbReference type="Proteomes" id="UP000603865">
    <property type="component" value="Unassembled WGS sequence"/>
</dbReference>
<accession>A0A918KXW1</accession>
<name>A0A918KXW1_9DEIO</name>
<dbReference type="EMBL" id="BMQL01000126">
    <property type="protein sequence ID" value="GGR41656.1"/>
    <property type="molecule type" value="Genomic_DNA"/>
</dbReference>
<keyword evidence="1" id="KW-0597">Phosphoprotein</keyword>
<dbReference type="SUPFAM" id="SSF52172">
    <property type="entry name" value="CheY-like"/>
    <property type="match status" value="1"/>
</dbReference>
<dbReference type="CDD" id="cd17557">
    <property type="entry name" value="REC_Rcp-like"/>
    <property type="match status" value="1"/>
</dbReference>
<evidence type="ECO:0000259" key="2">
    <source>
        <dbReference type="PROSITE" id="PS50110"/>
    </source>
</evidence>
<dbReference type="RefSeq" id="WP_189093904.1">
    <property type="nucleotide sequence ID" value="NZ_BMQL01000126.1"/>
</dbReference>
<dbReference type="AlphaFoldDB" id="A0A918KXW1"/>